<evidence type="ECO:0000313" key="2">
    <source>
        <dbReference type="EMBL" id="EDW02661.1"/>
    </source>
</evidence>
<sequence length="235" mass="25719">MWTYMMAAARGDRVNTMMSSRRRPEIESPKYGYNLSRPMYRTTRFVGATASAPAQLPYGGGGSSSTSSSCTAAQLPLPHEELEISGGLYAPFQPTGAVSNESVCLPRKHLIANQTAIPLPMGPATSAEREEQRLHYLRSSGSWQRTQPDYDEDDDEDDDDDVDHEDDEESVAAATAAADVVGYADVNGKDNQEEAIAPAEPKQMAPGDANYLENGRKLIQLIMFAVRNNIQIRDC</sequence>
<proteinExistence type="predicted"/>
<reference evidence="2 3" key="1">
    <citation type="journal article" date="2007" name="Nature">
        <title>Evolution of genes and genomes on the Drosophila phylogeny.</title>
        <authorList>
            <consortium name="Drosophila 12 Genomes Consortium"/>
            <person name="Clark A.G."/>
            <person name="Eisen M.B."/>
            <person name="Smith D.R."/>
            <person name="Bergman C.M."/>
            <person name="Oliver B."/>
            <person name="Markow T.A."/>
            <person name="Kaufman T.C."/>
            <person name="Kellis M."/>
            <person name="Gelbart W."/>
            <person name="Iyer V.N."/>
            <person name="Pollard D.A."/>
            <person name="Sackton T.B."/>
            <person name="Larracuente A.M."/>
            <person name="Singh N.D."/>
            <person name="Abad J.P."/>
            <person name="Abt D.N."/>
            <person name="Adryan B."/>
            <person name="Aguade M."/>
            <person name="Akashi H."/>
            <person name="Anderson W.W."/>
            <person name="Aquadro C.F."/>
            <person name="Ardell D.H."/>
            <person name="Arguello R."/>
            <person name="Artieri C.G."/>
            <person name="Barbash D.A."/>
            <person name="Barker D."/>
            <person name="Barsanti P."/>
            <person name="Batterham P."/>
            <person name="Batzoglou S."/>
            <person name="Begun D."/>
            <person name="Bhutkar A."/>
            <person name="Blanco E."/>
            <person name="Bosak S.A."/>
            <person name="Bradley R.K."/>
            <person name="Brand A.D."/>
            <person name="Brent M.R."/>
            <person name="Brooks A.N."/>
            <person name="Brown R.H."/>
            <person name="Butlin R.K."/>
            <person name="Caggese C."/>
            <person name="Calvi B.R."/>
            <person name="Bernardo de Carvalho A."/>
            <person name="Caspi A."/>
            <person name="Castrezana S."/>
            <person name="Celniker S.E."/>
            <person name="Chang J.L."/>
            <person name="Chapple C."/>
            <person name="Chatterji S."/>
            <person name="Chinwalla A."/>
            <person name="Civetta A."/>
            <person name="Clifton S.W."/>
            <person name="Comeron J.M."/>
            <person name="Costello J.C."/>
            <person name="Coyne J.A."/>
            <person name="Daub J."/>
            <person name="David R.G."/>
            <person name="Delcher A.L."/>
            <person name="Delehaunty K."/>
            <person name="Do C.B."/>
            <person name="Ebling H."/>
            <person name="Edwards K."/>
            <person name="Eickbush T."/>
            <person name="Evans J.D."/>
            <person name="Filipski A."/>
            <person name="Findeiss S."/>
            <person name="Freyhult E."/>
            <person name="Fulton L."/>
            <person name="Fulton R."/>
            <person name="Garcia A.C."/>
            <person name="Gardiner A."/>
            <person name="Garfield D.A."/>
            <person name="Garvin B.E."/>
            <person name="Gibson G."/>
            <person name="Gilbert D."/>
            <person name="Gnerre S."/>
            <person name="Godfrey J."/>
            <person name="Good R."/>
            <person name="Gotea V."/>
            <person name="Gravely B."/>
            <person name="Greenberg A.J."/>
            <person name="Griffiths-Jones S."/>
            <person name="Gross S."/>
            <person name="Guigo R."/>
            <person name="Gustafson E.A."/>
            <person name="Haerty W."/>
            <person name="Hahn M.W."/>
            <person name="Halligan D.L."/>
            <person name="Halpern A.L."/>
            <person name="Halter G.M."/>
            <person name="Han M.V."/>
            <person name="Heger A."/>
            <person name="Hillier L."/>
            <person name="Hinrichs A.S."/>
            <person name="Holmes I."/>
            <person name="Hoskins R.A."/>
            <person name="Hubisz M.J."/>
            <person name="Hultmark D."/>
            <person name="Huntley M.A."/>
            <person name="Jaffe D.B."/>
            <person name="Jagadeeshan S."/>
            <person name="Jeck W.R."/>
            <person name="Johnson J."/>
            <person name="Jones C.D."/>
            <person name="Jordan W.C."/>
            <person name="Karpen G.H."/>
            <person name="Kataoka E."/>
            <person name="Keightley P.D."/>
            <person name="Kheradpour P."/>
            <person name="Kirkness E.F."/>
            <person name="Koerich L.B."/>
            <person name="Kristiansen K."/>
            <person name="Kudrna D."/>
            <person name="Kulathinal R.J."/>
            <person name="Kumar S."/>
            <person name="Kwok R."/>
            <person name="Lander E."/>
            <person name="Langley C.H."/>
            <person name="Lapoint R."/>
            <person name="Lazzaro B.P."/>
            <person name="Lee S.J."/>
            <person name="Levesque L."/>
            <person name="Li R."/>
            <person name="Lin C.F."/>
            <person name="Lin M.F."/>
            <person name="Lindblad-Toh K."/>
            <person name="Llopart A."/>
            <person name="Long M."/>
            <person name="Low L."/>
            <person name="Lozovsky E."/>
            <person name="Lu J."/>
            <person name="Luo M."/>
            <person name="Machado C.A."/>
            <person name="Makalowski W."/>
            <person name="Marzo M."/>
            <person name="Matsuda M."/>
            <person name="Matzkin L."/>
            <person name="McAllister B."/>
            <person name="McBride C.S."/>
            <person name="McKernan B."/>
            <person name="McKernan K."/>
            <person name="Mendez-Lago M."/>
            <person name="Minx P."/>
            <person name="Mollenhauer M.U."/>
            <person name="Montooth K."/>
            <person name="Mount S.M."/>
            <person name="Mu X."/>
            <person name="Myers E."/>
            <person name="Negre B."/>
            <person name="Newfeld S."/>
            <person name="Nielsen R."/>
            <person name="Noor M.A."/>
            <person name="O'Grady P."/>
            <person name="Pachter L."/>
            <person name="Papaceit M."/>
            <person name="Parisi M.J."/>
            <person name="Parisi M."/>
            <person name="Parts L."/>
            <person name="Pedersen J.S."/>
            <person name="Pesole G."/>
            <person name="Phillippy A.M."/>
            <person name="Ponting C.P."/>
            <person name="Pop M."/>
            <person name="Porcelli D."/>
            <person name="Powell J.R."/>
            <person name="Prohaska S."/>
            <person name="Pruitt K."/>
            <person name="Puig M."/>
            <person name="Quesneville H."/>
            <person name="Ram K.R."/>
            <person name="Rand D."/>
            <person name="Rasmussen M.D."/>
            <person name="Reed L.K."/>
            <person name="Reenan R."/>
            <person name="Reily A."/>
            <person name="Remington K.A."/>
            <person name="Rieger T.T."/>
            <person name="Ritchie M.G."/>
            <person name="Robin C."/>
            <person name="Rogers Y.H."/>
            <person name="Rohde C."/>
            <person name="Rozas J."/>
            <person name="Rubenfield M.J."/>
            <person name="Ruiz A."/>
            <person name="Russo S."/>
            <person name="Salzberg S.L."/>
            <person name="Sanchez-Gracia A."/>
            <person name="Saranga D.J."/>
            <person name="Sato H."/>
            <person name="Schaeffer S.W."/>
            <person name="Schatz M.C."/>
            <person name="Schlenke T."/>
            <person name="Schwartz R."/>
            <person name="Segarra C."/>
            <person name="Singh R.S."/>
            <person name="Sirot L."/>
            <person name="Sirota M."/>
            <person name="Sisneros N.B."/>
            <person name="Smith C.D."/>
            <person name="Smith T.F."/>
            <person name="Spieth J."/>
            <person name="Stage D.E."/>
            <person name="Stark A."/>
            <person name="Stephan W."/>
            <person name="Strausberg R.L."/>
            <person name="Strempel S."/>
            <person name="Sturgill D."/>
            <person name="Sutton G."/>
            <person name="Sutton G.G."/>
            <person name="Tao W."/>
            <person name="Teichmann S."/>
            <person name="Tobari Y.N."/>
            <person name="Tomimura Y."/>
            <person name="Tsolas J.M."/>
            <person name="Valente V.L."/>
            <person name="Venter E."/>
            <person name="Venter J.C."/>
            <person name="Vicario S."/>
            <person name="Vieira F.G."/>
            <person name="Vilella A.J."/>
            <person name="Villasante A."/>
            <person name="Walenz B."/>
            <person name="Wang J."/>
            <person name="Wasserman M."/>
            <person name="Watts T."/>
            <person name="Wilson D."/>
            <person name="Wilson R.K."/>
            <person name="Wing R.A."/>
            <person name="Wolfner M.F."/>
            <person name="Wong A."/>
            <person name="Wong G.K."/>
            <person name="Wu C.I."/>
            <person name="Wu G."/>
            <person name="Yamamoto D."/>
            <person name="Yang H.P."/>
            <person name="Yang S.P."/>
            <person name="Yorke J.A."/>
            <person name="Yoshida K."/>
            <person name="Zdobnov E."/>
            <person name="Zhang P."/>
            <person name="Zhang Y."/>
            <person name="Zimin A.V."/>
            <person name="Baldwin J."/>
            <person name="Abdouelleil A."/>
            <person name="Abdulkadir J."/>
            <person name="Abebe A."/>
            <person name="Abera B."/>
            <person name="Abreu J."/>
            <person name="Acer S.C."/>
            <person name="Aftuck L."/>
            <person name="Alexander A."/>
            <person name="An P."/>
            <person name="Anderson E."/>
            <person name="Anderson S."/>
            <person name="Arachi H."/>
            <person name="Azer M."/>
            <person name="Bachantsang P."/>
            <person name="Barry A."/>
            <person name="Bayul T."/>
            <person name="Berlin A."/>
            <person name="Bessette D."/>
            <person name="Bloom T."/>
            <person name="Blye J."/>
            <person name="Boguslavskiy L."/>
            <person name="Bonnet C."/>
            <person name="Boukhgalter B."/>
            <person name="Bourzgui I."/>
            <person name="Brown A."/>
            <person name="Cahill P."/>
            <person name="Channer S."/>
            <person name="Cheshatsang Y."/>
            <person name="Chuda L."/>
            <person name="Citroen M."/>
            <person name="Collymore A."/>
            <person name="Cooke P."/>
            <person name="Costello M."/>
            <person name="D'Aco K."/>
            <person name="Daza R."/>
            <person name="De Haan G."/>
            <person name="DeGray S."/>
            <person name="DeMaso C."/>
            <person name="Dhargay N."/>
            <person name="Dooley K."/>
            <person name="Dooley E."/>
            <person name="Doricent M."/>
            <person name="Dorje P."/>
            <person name="Dorjee K."/>
            <person name="Dupes A."/>
            <person name="Elong R."/>
            <person name="Falk J."/>
            <person name="Farina A."/>
            <person name="Faro S."/>
            <person name="Ferguson D."/>
            <person name="Fisher S."/>
            <person name="Foley C.D."/>
            <person name="Franke A."/>
            <person name="Friedrich D."/>
            <person name="Gadbois L."/>
            <person name="Gearin G."/>
            <person name="Gearin C.R."/>
            <person name="Giannoukos G."/>
            <person name="Goode T."/>
            <person name="Graham J."/>
            <person name="Grandbois E."/>
            <person name="Grewal S."/>
            <person name="Gyaltsen K."/>
            <person name="Hafez N."/>
            <person name="Hagos B."/>
            <person name="Hall J."/>
            <person name="Henson C."/>
            <person name="Hollinger A."/>
            <person name="Honan T."/>
            <person name="Huard M.D."/>
            <person name="Hughes L."/>
            <person name="Hurhula B."/>
            <person name="Husby M.E."/>
            <person name="Kamat A."/>
            <person name="Kanga B."/>
            <person name="Kashin S."/>
            <person name="Khazanovich D."/>
            <person name="Kisner P."/>
            <person name="Lance K."/>
            <person name="Lara M."/>
            <person name="Lee W."/>
            <person name="Lennon N."/>
            <person name="Letendre F."/>
            <person name="LeVine R."/>
            <person name="Lipovsky A."/>
            <person name="Liu X."/>
            <person name="Liu J."/>
            <person name="Liu S."/>
            <person name="Lokyitsang T."/>
            <person name="Lokyitsang Y."/>
            <person name="Lubonja R."/>
            <person name="Lui A."/>
            <person name="MacDonald P."/>
            <person name="Magnisalis V."/>
            <person name="Maru K."/>
            <person name="Matthews C."/>
            <person name="McCusker W."/>
            <person name="McDonough S."/>
            <person name="Mehta T."/>
            <person name="Meldrim J."/>
            <person name="Meneus L."/>
            <person name="Mihai O."/>
            <person name="Mihalev A."/>
            <person name="Mihova T."/>
            <person name="Mittelman R."/>
            <person name="Mlenga V."/>
            <person name="Montmayeur A."/>
            <person name="Mulrain L."/>
            <person name="Navidi A."/>
            <person name="Naylor J."/>
            <person name="Negash T."/>
            <person name="Nguyen T."/>
            <person name="Nguyen N."/>
            <person name="Nicol R."/>
            <person name="Norbu C."/>
            <person name="Norbu N."/>
            <person name="Novod N."/>
            <person name="O'Neill B."/>
            <person name="Osman S."/>
            <person name="Markiewicz E."/>
            <person name="Oyono O.L."/>
            <person name="Patti C."/>
            <person name="Phunkhang P."/>
            <person name="Pierre F."/>
            <person name="Priest M."/>
            <person name="Raghuraman S."/>
            <person name="Rege F."/>
            <person name="Reyes R."/>
            <person name="Rise C."/>
            <person name="Rogov P."/>
            <person name="Ross K."/>
            <person name="Ryan E."/>
            <person name="Settipalli S."/>
            <person name="Shea T."/>
            <person name="Sherpa N."/>
            <person name="Shi L."/>
            <person name="Shih D."/>
            <person name="Sparrow T."/>
            <person name="Spaulding J."/>
            <person name="Stalker J."/>
            <person name="Stange-Thomann N."/>
            <person name="Stavropoulos S."/>
            <person name="Stone C."/>
            <person name="Strader C."/>
            <person name="Tesfaye S."/>
            <person name="Thomson T."/>
            <person name="Thoulutsang Y."/>
            <person name="Thoulutsang D."/>
            <person name="Topham K."/>
            <person name="Topping I."/>
            <person name="Tsamla T."/>
            <person name="Vassiliev H."/>
            <person name="Vo A."/>
            <person name="Wangchuk T."/>
            <person name="Wangdi T."/>
            <person name="Weiand M."/>
            <person name="Wilkinson J."/>
            <person name="Wilson A."/>
            <person name="Yadav S."/>
            <person name="Young G."/>
            <person name="Yu Q."/>
            <person name="Zembek L."/>
            <person name="Zhong D."/>
            <person name="Zimmer A."/>
            <person name="Zwirko Z."/>
            <person name="Jaffe D.B."/>
            <person name="Alvarez P."/>
            <person name="Brockman W."/>
            <person name="Butler J."/>
            <person name="Chin C."/>
            <person name="Gnerre S."/>
            <person name="Grabherr M."/>
            <person name="Kleber M."/>
            <person name="Mauceli E."/>
            <person name="MacCallum I."/>
        </authorList>
    </citation>
    <scope>NUCLEOTIDE SEQUENCE [LARGE SCALE GENOMIC DNA]</scope>
    <source>
        <strain evidence="3">Tucson 15287-2541.00</strain>
    </source>
</reference>
<keyword evidence="3" id="KW-1185">Reference proteome</keyword>
<evidence type="ECO:0000256" key="1">
    <source>
        <dbReference type="SAM" id="MobiDB-lite"/>
    </source>
</evidence>
<dbReference type="eggNOG" id="ENOG502T6M8">
    <property type="taxonomic scope" value="Eukaryota"/>
</dbReference>
<organism evidence="3">
    <name type="scientific">Drosophila grimshawi</name>
    <name type="common">Hawaiian fruit fly</name>
    <name type="synonym">Idiomyia grimshawi</name>
    <dbReference type="NCBI Taxonomy" id="7222"/>
    <lineage>
        <taxon>Eukaryota</taxon>
        <taxon>Metazoa</taxon>
        <taxon>Ecdysozoa</taxon>
        <taxon>Arthropoda</taxon>
        <taxon>Hexapoda</taxon>
        <taxon>Insecta</taxon>
        <taxon>Pterygota</taxon>
        <taxon>Neoptera</taxon>
        <taxon>Endopterygota</taxon>
        <taxon>Diptera</taxon>
        <taxon>Brachycera</taxon>
        <taxon>Muscomorpha</taxon>
        <taxon>Ephydroidea</taxon>
        <taxon>Drosophilidae</taxon>
        <taxon>Drosophila</taxon>
        <taxon>Hawaiian Drosophila</taxon>
    </lineage>
</organism>
<name>B4J455_DROGR</name>
<dbReference type="AlphaFoldDB" id="B4J455"/>
<dbReference type="EMBL" id="CH916367">
    <property type="protein sequence ID" value="EDW02661.1"/>
    <property type="molecule type" value="Genomic_DNA"/>
</dbReference>
<feature type="compositionally biased region" description="Acidic residues" evidence="1">
    <location>
        <begin position="149"/>
        <end position="169"/>
    </location>
</feature>
<dbReference type="OMA" id="CSNNSSW"/>
<dbReference type="PhylomeDB" id="B4J455"/>
<gene>
    <name evidence="2" type="primary">Dgri\GH19757</name>
    <name evidence="2" type="ORF">Dgri_GH19757</name>
</gene>
<feature type="region of interest" description="Disordered" evidence="1">
    <location>
        <begin position="137"/>
        <end position="169"/>
    </location>
</feature>
<accession>B4J455</accession>
<dbReference type="Proteomes" id="UP000001070">
    <property type="component" value="Unassembled WGS sequence"/>
</dbReference>
<dbReference type="OrthoDB" id="421226at2759"/>
<protein>
    <submittedName>
        <fullName evidence="2">GH19757</fullName>
    </submittedName>
</protein>
<dbReference type="HOGENOM" id="CLU_1181304_0_0_1"/>
<evidence type="ECO:0000313" key="3">
    <source>
        <dbReference type="Proteomes" id="UP000001070"/>
    </source>
</evidence>